<organism evidence="3">
    <name type="scientific">Candidatus Kentrum sp. LPFa</name>
    <dbReference type="NCBI Taxonomy" id="2126335"/>
    <lineage>
        <taxon>Bacteria</taxon>
        <taxon>Pseudomonadati</taxon>
        <taxon>Pseudomonadota</taxon>
        <taxon>Gammaproteobacteria</taxon>
        <taxon>Candidatus Kentrum</taxon>
    </lineage>
</organism>
<protein>
    <submittedName>
        <fullName evidence="3">Putative toxin-antitoxin system toxin component, PIN family</fullName>
    </submittedName>
</protein>
<dbReference type="InterPro" id="IPR002716">
    <property type="entry name" value="PIN_dom"/>
</dbReference>
<dbReference type="PANTHER" id="PTHR34610">
    <property type="entry name" value="SSL7007 PROTEIN"/>
    <property type="match status" value="1"/>
</dbReference>
<name>A0A450XLK7_9GAMM</name>
<dbReference type="EMBL" id="CAADFM010000103">
    <property type="protein sequence ID" value="VFK14289.1"/>
    <property type="molecule type" value="Genomic_DNA"/>
</dbReference>
<dbReference type="SMART" id="SM00670">
    <property type="entry name" value="PINc"/>
    <property type="match status" value="1"/>
</dbReference>
<dbReference type="SUPFAM" id="SSF88723">
    <property type="entry name" value="PIN domain-like"/>
    <property type="match status" value="1"/>
</dbReference>
<dbReference type="Pfam" id="PF13470">
    <property type="entry name" value="PIN_3"/>
    <property type="match status" value="1"/>
</dbReference>
<dbReference type="InterPro" id="IPR002850">
    <property type="entry name" value="PIN_toxin-like"/>
</dbReference>
<gene>
    <name evidence="2" type="ORF">BECKLPF1236A_GA0070988_101037</name>
    <name evidence="3" type="ORF">BECKLPF1236C_GA0070990_101047</name>
</gene>
<evidence type="ECO:0000313" key="3">
    <source>
        <dbReference type="EMBL" id="VFK30157.1"/>
    </source>
</evidence>
<proteinExistence type="predicted"/>
<sequence length="146" mass="16714">MSNTIVFDTNVLISASLAETSIPYDAFAHASENNILIFSLETYQEFEEKISLSKFDKWVDKEKRAKFLYLVLSLSSFVEITGKRQGCRDMKDDKFLETARVGCAKYLVSGDKDLLEIRDFHGIAIVSPREYMARSHLHGNIHEDRS</sequence>
<feature type="domain" description="PIN" evidence="1">
    <location>
        <begin position="3"/>
        <end position="116"/>
    </location>
</feature>
<dbReference type="AlphaFoldDB" id="A0A450XLK7"/>
<dbReference type="InterPro" id="IPR029060">
    <property type="entry name" value="PIN-like_dom_sf"/>
</dbReference>
<accession>A0A450XLK7</accession>
<reference evidence="3" key="1">
    <citation type="submission" date="2019-02" db="EMBL/GenBank/DDBJ databases">
        <authorList>
            <person name="Gruber-Vodicka R. H."/>
            <person name="Seah K. B. B."/>
        </authorList>
    </citation>
    <scope>NUCLEOTIDE SEQUENCE</scope>
    <source>
        <strain evidence="2">BECK_S312</strain>
        <strain evidence="3">BECK_S426</strain>
    </source>
</reference>
<evidence type="ECO:0000259" key="1">
    <source>
        <dbReference type="SMART" id="SM00670"/>
    </source>
</evidence>
<dbReference type="PANTHER" id="PTHR34610:SF3">
    <property type="entry name" value="SSL7007 PROTEIN"/>
    <property type="match status" value="1"/>
</dbReference>
<dbReference type="EMBL" id="CAADFP010000104">
    <property type="protein sequence ID" value="VFK30157.1"/>
    <property type="molecule type" value="Genomic_DNA"/>
</dbReference>
<dbReference type="NCBIfam" id="TIGR00305">
    <property type="entry name" value="putative toxin-antitoxin system toxin component, PIN family"/>
    <property type="match status" value="1"/>
</dbReference>
<evidence type="ECO:0000313" key="2">
    <source>
        <dbReference type="EMBL" id="VFK14289.1"/>
    </source>
</evidence>